<dbReference type="STRING" id="84035.SAMN05660742_10678"/>
<evidence type="ECO:0000313" key="1">
    <source>
        <dbReference type="EMBL" id="SEJ35343.1"/>
    </source>
</evidence>
<dbReference type="Proteomes" id="UP000199662">
    <property type="component" value="Unassembled WGS sequence"/>
</dbReference>
<dbReference type="EMBL" id="FNZK01000006">
    <property type="protein sequence ID" value="SEJ35343.1"/>
    <property type="molecule type" value="Genomic_DNA"/>
</dbReference>
<dbReference type="AlphaFoldDB" id="A0A1H6Y207"/>
<sequence length="143" mass="16247">MDNRITMWWPLAKSLAAFLNTQIIEEGLSIYPGTKGTGKKYPSMEITWDDETDIFIQKPTNSNVKLWVDIALKCNSSDPVQAYELQDIYQNKVLCAIKEWPEQVLNELGIASKVSIPDIISDGDIDRPTSTSRIVVKIEWRNS</sequence>
<organism evidence="1 2">
    <name type="scientific">Propionispira arboris</name>
    <dbReference type="NCBI Taxonomy" id="84035"/>
    <lineage>
        <taxon>Bacteria</taxon>
        <taxon>Bacillati</taxon>
        <taxon>Bacillota</taxon>
        <taxon>Negativicutes</taxon>
        <taxon>Selenomonadales</taxon>
        <taxon>Selenomonadaceae</taxon>
        <taxon>Propionispira</taxon>
    </lineage>
</organism>
<dbReference type="RefSeq" id="WP_091830650.1">
    <property type="nucleotide sequence ID" value="NZ_FNZK01000006.1"/>
</dbReference>
<gene>
    <name evidence="1" type="ORF">SAMN05660742_10678</name>
</gene>
<accession>A0A1H6Y207</accession>
<protein>
    <submittedName>
        <fullName evidence="1">Uncharacterized protein</fullName>
    </submittedName>
</protein>
<name>A0A1H6Y207_9FIRM</name>
<keyword evidence="2" id="KW-1185">Reference proteome</keyword>
<evidence type="ECO:0000313" key="2">
    <source>
        <dbReference type="Proteomes" id="UP000199662"/>
    </source>
</evidence>
<proteinExistence type="predicted"/>
<reference evidence="1 2" key="1">
    <citation type="submission" date="2016-10" db="EMBL/GenBank/DDBJ databases">
        <authorList>
            <person name="de Groot N.N."/>
        </authorList>
    </citation>
    <scope>NUCLEOTIDE SEQUENCE [LARGE SCALE GENOMIC DNA]</scope>
    <source>
        <strain evidence="1 2">DSM 2179</strain>
    </source>
</reference>